<dbReference type="PROSITE" id="PS50815">
    <property type="entry name" value="HORMA"/>
    <property type="match status" value="1"/>
</dbReference>
<evidence type="ECO:0000256" key="5">
    <source>
        <dbReference type="ARBA" id="ARBA00023254"/>
    </source>
</evidence>
<dbReference type="InterPro" id="IPR051294">
    <property type="entry name" value="HORMA_MeioticProgression"/>
</dbReference>
<feature type="region of interest" description="Disordered" evidence="6">
    <location>
        <begin position="456"/>
        <end position="545"/>
    </location>
</feature>
<comment type="caution">
    <text evidence="8">The sequence shown here is derived from an EMBL/GenBank/DDBJ whole genome shotgun (WGS) entry which is preliminary data.</text>
</comment>
<protein>
    <recommendedName>
        <fullName evidence="7">HORMA domain-containing protein</fullName>
    </recommendedName>
</protein>
<evidence type="ECO:0000259" key="7">
    <source>
        <dbReference type="PROSITE" id="PS50815"/>
    </source>
</evidence>
<keyword evidence="5" id="KW-0469">Meiosis</keyword>
<evidence type="ECO:0000256" key="6">
    <source>
        <dbReference type="SAM" id="MobiDB-lite"/>
    </source>
</evidence>
<feature type="domain" description="HORMA" evidence="7">
    <location>
        <begin position="1"/>
        <end position="207"/>
    </location>
</feature>
<evidence type="ECO:0000256" key="3">
    <source>
        <dbReference type="ARBA" id="ARBA00022454"/>
    </source>
</evidence>
<evidence type="ECO:0000256" key="2">
    <source>
        <dbReference type="ARBA" id="ARBA00004286"/>
    </source>
</evidence>
<dbReference type="Pfam" id="PF02301">
    <property type="entry name" value="HORMA"/>
    <property type="match status" value="1"/>
</dbReference>
<comment type="subcellular location">
    <subcellularLocation>
        <location evidence="2">Chromosome</location>
    </subcellularLocation>
    <subcellularLocation>
        <location evidence="1">Nucleus</location>
    </subcellularLocation>
</comment>
<reference evidence="8 9" key="1">
    <citation type="submission" date="2024-01" db="EMBL/GenBank/DDBJ databases">
        <title>The genomes of 5 underutilized Papilionoideae crops provide insights into root nodulation and disease resistanc.</title>
        <authorList>
            <person name="Jiang F."/>
        </authorList>
    </citation>
    <scope>NUCLEOTIDE SEQUENCE [LARGE SCALE GENOMIC DNA]</scope>
    <source>
        <strain evidence="8">DUOXIRENSHENG_FW03</strain>
        <tissue evidence="8">Leaves</tissue>
    </source>
</reference>
<evidence type="ECO:0000256" key="4">
    <source>
        <dbReference type="ARBA" id="ARBA00023242"/>
    </source>
</evidence>
<dbReference type="Gene3D" id="3.30.900.10">
    <property type="entry name" value="HORMA domain"/>
    <property type="match status" value="1"/>
</dbReference>
<keyword evidence="3" id="KW-0158">Chromosome</keyword>
<keyword evidence="4" id="KW-0539">Nucleus</keyword>
<accession>A0AAN9XBU3</accession>
<gene>
    <name evidence="8" type="ORF">VNO78_28489</name>
</gene>
<feature type="compositionally biased region" description="Polar residues" evidence="6">
    <location>
        <begin position="456"/>
        <end position="469"/>
    </location>
</feature>
<keyword evidence="9" id="KW-1185">Reference proteome</keyword>
<dbReference type="InterPro" id="IPR003511">
    <property type="entry name" value="HORMA_dom"/>
</dbReference>
<dbReference type="InterPro" id="IPR036570">
    <property type="entry name" value="HORMA_dom_sf"/>
</dbReference>
<dbReference type="PANTHER" id="PTHR48225">
    <property type="entry name" value="HORMA DOMAIN-CONTAINING PROTEIN 1"/>
    <property type="match status" value="1"/>
</dbReference>
<dbReference type="AlphaFoldDB" id="A0AAN9XBU3"/>
<dbReference type="GO" id="GO:0005694">
    <property type="term" value="C:chromosome"/>
    <property type="evidence" value="ECO:0007669"/>
    <property type="project" value="UniProtKB-SubCell"/>
</dbReference>
<dbReference type="GO" id="GO:0051321">
    <property type="term" value="P:meiotic cell cycle"/>
    <property type="evidence" value="ECO:0007669"/>
    <property type="project" value="UniProtKB-KW"/>
</dbReference>
<evidence type="ECO:0000256" key="1">
    <source>
        <dbReference type="ARBA" id="ARBA00004123"/>
    </source>
</evidence>
<organism evidence="8 9">
    <name type="scientific">Psophocarpus tetragonolobus</name>
    <name type="common">Winged bean</name>
    <name type="synonym">Dolichos tetragonolobus</name>
    <dbReference type="NCBI Taxonomy" id="3891"/>
    <lineage>
        <taxon>Eukaryota</taxon>
        <taxon>Viridiplantae</taxon>
        <taxon>Streptophyta</taxon>
        <taxon>Embryophyta</taxon>
        <taxon>Tracheophyta</taxon>
        <taxon>Spermatophyta</taxon>
        <taxon>Magnoliopsida</taxon>
        <taxon>eudicotyledons</taxon>
        <taxon>Gunneridae</taxon>
        <taxon>Pentapetalae</taxon>
        <taxon>rosids</taxon>
        <taxon>fabids</taxon>
        <taxon>Fabales</taxon>
        <taxon>Fabaceae</taxon>
        <taxon>Papilionoideae</taxon>
        <taxon>50 kb inversion clade</taxon>
        <taxon>NPAAA clade</taxon>
        <taxon>indigoferoid/millettioid clade</taxon>
        <taxon>Phaseoleae</taxon>
        <taxon>Psophocarpus</taxon>
    </lineage>
</organism>
<evidence type="ECO:0000313" key="8">
    <source>
        <dbReference type="EMBL" id="KAK7387582.1"/>
    </source>
</evidence>
<dbReference type="GO" id="GO:0005634">
    <property type="term" value="C:nucleus"/>
    <property type="evidence" value="ECO:0007669"/>
    <property type="project" value="UniProtKB-SubCell"/>
</dbReference>
<proteinExistence type="predicted"/>
<dbReference type="PANTHER" id="PTHR48225:SF7">
    <property type="entry name" value="MEIOSIS-SPECIFIC PROTEIN HOP1"/>
    <property type="match status" value="1"/>
</dbReference>
<name>A0AAN9XBU3_PSOTE</name>
<dbReference type="SUPFAM" id="SSF56019">
    <property type="entry name" value="The spindle assembly checkpoint protein mad2"/>
    <property type="match status" value="1"/>
</dbReference>
<dbReference type="EMBL" id="JAYMYS010000007">
    <property type="protein sequence ID" value="KAK7387582.1"/>
    <property type="molecule type" value="Genomic_DNA"/>
</dbReference>
<sequence>MVVAQTVKEAEITQQDSLLLTRNLLRIAIFNISYIRGLFPEKYFNDKSVPALGVYDALQRKYLKTLLFCVCEAVDGPMIEEYAFSFSYSDSDNQEISMNINRTGNKKNRGTFKCNSTTEITPQQMRSSACKMIRTLVQLMRTLEKMPEERTILMKLLYYDDVTPSDYEPPFFKGCTDEEAYHPWEKNPLKMEVGNVNSKHFVLALKVKSVLDPCEDDNEGVQDDLSAGDDSMQQNEYYDTDSEVDLTQGNRYIVAPIDNTQDPVEDEQQLVRVKEWINSCHRDTIELTDVLSNFPDISVIMDKLIEEGVLSNIGKETYTINKDKNLEYEFAIVKEEIDGQLPQVFDRVLQVEDRIYMKALYHVLPMTHISVAKLQSLLEGEVSQTAARKIIDKMVRDGYVELKGNKRLGKRVIHSELTERKFIEVQKAVGATEAMIFDIDILHSIGSDLTRMKVTSETNYTDSGSGQKTTKAKEPGGTPISRPVISRESFALGKENGRTNGIANQGDEADTIICSKSSQDKRPRKTSAVKEPIHQNMKRQRSEAL</sequence>
<dbReference type="Proteomes" id="UP001386955">
    <property type="component" value="Unassembled WGS sequence"/>
</dbReference>
<dbReference type="InterPro" id="IPR036390">
    <property type="entry name" value="WH_DNA-bd_sf"/>
</dbReference>
<evidence type="ECO:0000313" key="9">
    <source>
        <dbReference type="Proteomes" id="UP001386955"/>
    </source>
</evidence>
<dbReference type="SUPFAM" id="SSF46785">
    <property type="entry name" value="Winged helix' DNA-binding domain"/>
    <property type="match status" value="1"/>
</dbReference>